<organism evidence="2 3">
    <name type="scientific">Paxillus involutus ATCC 200175</name>
    <dbReference type="NCBI Taxonomy" id="664439"/>
    <lineage>
        <taxon>Eukaryota</taxon>
        <taxon>Fungi</taxon>
        <taxon>Dikarya</taxon>
        <taxon>Basidiomycota</taxon>
        <taxon>Agaricomycotina</taxon>
        <taxon>Agaricomycetes</taxon>
        <taxon>Agaricomycetidae</taxon>
        <taxon>Boletales</taxon>
        <taxon>Paxilineae</taxon>
        <taxon>Paxillaceae</taxon>
        <taxon>Paxillus</taxon>
    </lineage>
</organism>
<dbReference type="HOGENOM" id="CLU_2004624_0_0_1"/>
<dbReference type="OrthoDB" id="10573612at2759"/>
<reference evidence="2 3" key="1">
    <citation type="submission" date="2014-06" db="EMBL/GenBank/DDBJ databases">
        <authorList>
            <consortium name="DOE Joint Genome Institute"/>
            <person name="Kuo A."/>
            <person name="Kohler A."/>
            <person name="Nagy L.G."/>
            <person name="Floudas D."/>
            <person name="Copeland A."/>
            <person name="Barry K.W."/>
            <person name="Cichocki N."/>
            <person name="Veneault-Fourrey C."/>
            <person name="LaButti K."/>
            <person name="Lindquist E.A."/>
            <person name="Lipzen A."/>
            <person name="Lundell T."/>
            <person name="Morin E."/>
            <person name="Murat C."/>
            <person name="Sun H."/>
            <person name="Tunlid A."/>
            <person name="Henrissat B."/>
            <person name="Grigoriev I.V."/>
            <person name="Hibbett D.S."/>
            <person name="Martin F."/>
            <person name="Nordberg H.P."/>
            <person name="Cantor M.N."/>
            <person name="Hua S.X."/>
        </authorList>
    </citation>
    <scope>NUCLEOTIDE SEQUENCE [LARGE SCALE GENOMIC DNA]</scope>
    <source>
        <strain evidence="2 3">ATCC 200175</strain>
    </source>
</reference>
<evidence type="ECO:0000256" key="1">
    <source>
        <dbReference type="SAM" id="MobiDB-lite"/>
    </source>
</evidence>
<name>A0A0C9TLD2_PAXIN</name>
<proteinExistence type="predicted"/>
<evidence type="ECO:0000313" key="3">
    <source>
        <dbReference type="Proteomes" id="UP000053647"/>
    </source>
</evidence>
<sequence length="124" mass="13899">MPSGTTPSSLYARPNMNSYIRSNDLGATLDFQLVVRVDWDTELLTKWVGECCFTSDEEIAHRKLKLVTEANPSVDLVFIISFTENPLAIANGERPRSKGTSFKTSDDSGRVHAYTYPRPNVWAN</sequence>
<feature type="region of interest" description="Disordered" evidence="1">
    <location>
        <begin position="90"/>
        <end position="111"/>
    </location>
</feature>
<gene>
    <name evidence="2" type="ORF">PAXINDRAFT_102680</name>
</gene>
<protein>
    <submittedName>
        <fullName evidence="2">Uncharacterized protein</fullName>
    </submittedName>
</protein>
<keyword evidence="3" id="KW-1185">Reference proteome</keyword>
<reference evidence="3" key="2">
    <citation type="submission" date="2015-01" db="EMBL/GenBank/DDBJ databases">
        <title>Evolutionary Origins and Diversification of the Mycorrhizal Mutualists.</title>
        <authorList>
            <consortium name="DOE Joint Genome Institute"/>
            <consortium name="Mycorrhizal Genomics Consortium"/>
            <person name="Kohler A."/>
            <person name="Kuo A."/>
            <person name="Nagy L.G."/>
            <person name="Floudas D."/>
            <person name="Copeland A."/>
            <person name="Barry K.W."/>
            <person name="Cichocki N."/>
            <person name="Veneault-Fourrey C."/>
            <person name="LaButti K."/>
            <person name="Lindquist E.A."/>
            <person name="Lipzen A."/>
            <person name="Lundell T."/>
            <person name="Morin E."/>
            <person name="Murat C."/>
            <person name="Riley R."/>
            <person name="Ohm R."/>
            <person name="Sun H."/>
            <person name="Tunlid A."/>
            <person name="Henrissat B."/>
            <person name="Grigoriev I.V."/>
            <person name="Hibbett D.S."/>
            <person name="Martin F."/>
        </authorList>
    </citation>
    <scope>NUCLEOTIDE SEQUENCE [LARGE SCALE GENOMIC DNA]</scope>
    <source>
        <strain evidence="3">ATCC 200175</strain>
    </source>
</reference>
<dbReference type="AlphaFoldDB" id="A0A0C9TLD2"/>
<dbReference type="Proteomes" id="UP000053647">
    <property type="component" value="Unassembled WGS sequence"/>
</dbReference>
<accession>A0A0C9TLD2</accession>
<dbReference type="EMBL" id="KN819698">
    <property type="protein sequence ID" value="KIJ08116.1"/>
    <property type="molecule type" value="Genomic_DNA"/>
</dbReference>
<evidence type="ECO:0000313" key="2">
    <source>
        <dbReference type="EMBL" id="KIJ08116.1"/>
    </source>
</evidence>